<proteinExistence type="predicted"/>
<gene>
    <name evidence="2" type="ORF">CHU92_01265</name>
</gene>
<dbReference type="Proteomes" id="UP000216605">
    <property type="component" value="Unassembled WGS sequence"/>
</dbReference>
<name>A0A256A1C6_9FLAO</name>
<sequence>IFVLKIRHYAKPQNVTSKRRTTDTTTKKRPKHGRQLRCNWTQTDQTLPTLEPNQIVLKFFPPHILKNNF</sequence>
<dbReference type="EMBL" id="NOXV01000108">
    <property type="protein sequence ID" value="OYQ46860.1"/>
    <property type="molecule type" value="Genomic_DNA"/>
</dbReference>
<evidence type="ECO:0000313" key="3">
    <source>
        <dbReference type="Proteomes" id="UP000216605"/>
    </source>
</evidence>
<comment type="caution">
    <text evidence="2">The sequence shown here is derived from an EMBL/GenBank/DDBJ whole genome shotgun (WGS) entry which is preliminary data.</text>
</comment>
<evidence type="ECO:0000313" key="2">
    <source>
        <dbReference type="EMBL" id="OYQ46860.1"/>
    </source>
</evidence>
<dbReference type="RefSeq" id="WP_207759784.1">
    <property type="nucleotide sequence ID" value="NZ_NOXV01000108.1"/>
</dbReference>
<feature type="non-terminal residue" evidence="2">
    <location>
        <position position="1"/>
    </location>
</feature>
<dbReference type="AlphaFoldDB" id="A0A256A1C6"/>
<protein>
    <submittedName>
        <fullName evidence="2">Uncharacterized protein</fullName>
    </submittedName>
</protein>
<accession>A0A256A1C6</accession>
<evidence type="ECO:0000256" key="1">
    <source>
        <dbReference type="SAM" id="MobiDB-lite"/>
    </source>
</evidence>
<keyword evidence="3" id="KW-1185">Reference proteome</keyword>
<reference evidence="2 3" key="1">
    <citation type="submission" date="2017-07" db="EMBL/GenBank/DDBJ databases">
        <title>Flavobacterium cyanobacteriorum sp. nov., isolated from cyanobacterial aggregates in a eutrophic lake.</title>
        <authorList>
            <person name="Cai H."/>
        </authorList>
    </citation>
    <scope>NUCLEOTIDE SEQUENCE [LARGE SCALE GENOMIC DNA]</scope>
    <source>
        <strain evidence="2 3">TH021</strain>
    </source>
</reference>
<feature type="region of interest" description="Disordered" evidence="1">
    <location>
        <begin position="13"/>
        <end position="34"/>
    </location>
</feature>
<organism evidence="2 3">
    <name type="scientific">Flavobacterium cyanobacteriorum</name>
    <dbReference type="NCBI Taxonomy" id="2022802"/>
    <lineage>
        <taxon>Bacteria</taxon>
        <taxon>Pseudomonadati</taxon>
        <taxon>Bacteroidota</taxon>
        <taxon>Flavobacteriia</taxon>
        <taxon>Flavobacteriales</taxon>
        <taxon>Flavobacteriaceae</taxon>
        <taxon>Flavobacterium</taxon>
    </lineage>
</organism>